<evidence type="ECO:0000313" key="2">
    <source>
        <dbReference type="Proteomes" id="UP001592582"/>
    </source>
</evidence>
<name>A0ABV6V9L6_9ACTN</name>
<accession>A0ABV6V9L6</accession>
<keyword evidence="2" id="KW-1185">Reference proteome</keyword>
<evidence type="ECO:0000313" key="1">
    <source>
        <dbReference type="EMBL" id="MFC1410405.1"/>
    </source>
</evidence>
<proteinExistence type="predicted"/>
<dbReference type="EMBL" id="JBHEZX010000005">
    <property type="protein sequence ID" value="MFC1410405.1"/>
    <property type="molecule type" value="Genomic_DNA"/>
</dbReference>
<sequence>MTQPQQAGPCFGAAPATVHGPNANAWTAASAAQRTWAWGVAGDLLWRLAGKRHGNCSLTVRPCRRPRMDRRWFGGDWPIGGQWMIPYIDELGLWVNACCSMCGDECSCSPLRELLLPAPVTGITSVNVDGAVLPPTAYAVYDRRRLLRTDGGRWPDCQDMTLADDAAGAFAITFTQGVPLGPSGEYALELYASELLLASIGATCRLPSRVTQLTREGVQMTILDPLSFIEAGRVGLPEVDMWLAAVNPNAQRSASRVYSPDRPAVRTRTW</sequence>
<protein>
    <submittedName>
        <fullName evidence="1">Uncharacterized protein</fullName>
    </submittedName>
</protein>
<comment type="caution">
    <text evidence="1">The sequence shown here is derived from an EMBL/GenBank/DDBJ whole genome shotgun (WGS) entry which is preliminary data.</text>
</comment>
<gene>
    <name evidence="1" type="ORF">ACEZDG_14135</name>
</gene>
<reference evidence="1 2" key="1">
    <citation type="submission" date="2024-09" db="EMBL/GenBank/DDBJ databases">
        <authorList>
            <person name="Lee S.D."/>
        </authorList>
    </citation>
    <scope>NUCLEOTIDE SEQUENCE [LARGE SCALE GENOMIC DNA]</scope>
    <source>
        <strain evidence="1 2">N1-1</strain>
    </source>
</reference>
<dbReference type="Proteomes" id="UP001592582">
    <property type="component" value="Unassembled WGS sequence"/>
</dbReference>
<organism evidence="1 2">
    <name type="scientific">Streptacidiphilus alkalitolerans</name>
    <dbReference type="NCBI Taxonomy" id="3342712"/>
    <lineage>
        <taxon>Bacteria</taxon>
        <taxon>Bacillati</taxon>
        <taxon>Actinomycetota</taxon>
        <taxon>Actinomycetes</taxon>
        <taxon>Kitasatosporales</taxon>
        <taxon>Streptomycetaceae</taxon>
        <taxon>Streptacidiphilus</taxon>
    </lineage>
</organism>